<dbReference type="EMBL" id="OV725082">
    <property type="protein sequence ID" value="CAH1405110.1"/>
    <property type="molecule type" value="Genomic_DNA"/>
</dbReference>
<organism evidence="2 3">
    <name type="scientific">Nezara viridula</name>
    <name type="common">Southern green stink bug</name>
    <name type="synonym">Cimex viridulus</name>
    <dbReference type="NCBI Taxonomy" id="85310"/>
    <lineage>
        <taxon>Eukaryota</taxon>
        <taxon>Metazoa</taxon>
        <taxon>Ecdysozoa</taxon>
        <taxon>Arthropoda</taxon>
        <taxon>Hexapoda</taxon>
        <taxon>Insecta</taxon>
        <taxon>Pterygota</taxon>
        <taxon>Neoptera</taxon>
        <taxon>Paraneoptera</taxon>
        <taxon>Hemiptera</taxon>
        <taxon>Heteroptera</taxon>
        <taxon>Panheteroptera</taxon>
        <taxon>Pentatomomorpha</taxon>
        <taxon>Pentatomoidea</taxon>
        <taxon>Pentatomidae</taxon>
        <taxon>Pentatominae</taxon>
        <taxon>Nezara</taxon>
    </lineage>
</organism>
<feature type="region of interest" description="Disordered" evidence="1">
    <location>
        <begin position="52"/>
        <end position="135"/>
    </location>
</feature>
<protein>
    <submittedName>
        <fullName evidence="2">Uncharacterized protein</fullName>
    </submittedName>
</protein>
<dbReference type="AlphaFoldDB" id="A0A9P0HNF3"/>
<proteinExistence type="predicted"/>
<dbReference type="OrthoDB" id="10460603at2759"/>
<name>A0A9P0HNF3_NEZVI</name>
<feature type="region of interest" description="Disordered" evidence="1">
    <location>
        <begin position="1"/>
        <end position="38"/>
    </location>
</feature>
<feature type="compositionally biased region" description="Basic residues" evidence="1">
    <location>
        <begin position="67"/>
        <end position="80"/>
    </location>
</feature>
<dbReference type="Proteomes" id="UP001152798">
    <property type="component" value="Chromosome 6"/>
</dbReference>
<reference evidence="2" key="1">
    <citation type="submission" date="2022-01" db="EMBL/GenBank/DDBJ databases">
        <authorList>
            <person name="King R."/>
        </authorList>
    </citation>
    <scope>NUCLEOTIDE SEQUENCE</scope>
</reference>
<feature type="region of interest" description="Disordered" evidence="1">
    <location>
        <begin position="158"/>
        <end position="192"/>
    </location>
</feature>
<accession>A0A9P0HNF3</accession>
<evidence type="ECO:0000313" key="3">
    <source>
        <dbReference type="Proteomes" id="UP001152798"/>
    </source>
</evidence>
<gene>
    <name evidence="2" type="ORF">NEZAVI_LOCUS13394</name>
</gene>
<evidence type="ECO:0000313" key="2">
    <source>
        <dbReference type="EMBL" id="CAH1405110.1"/>
    </source>
</evidence>
<keyword evidence="3" id="KW-1185">Reference proteome</keyword>
<feature type="compositionally biased region" description="Polar residues" evidence="1">
    <location>
        <begin position="114"/>
        <end position="135"/>
    </location>
</feature>
<sequence length="386" mass="43261">MEIKEEKVYEPTEEVDEASGNEKPEECPSSGESTMTCSTISSLVSLPALESLSDSAPDANPSQCYVKRNRRGRRGRKPKQLPKTPRSDDDILNEEEAMDDKNSGKRMKILLPQKVSSSMMNQNPSNTDSECSISVNRSVNDINETESELPHFKISRVKNKKGNRGKNVMISNDASRNHAEENDSDPIEFDEDHKSQLINKDSDSGLSDNEPPMKYSEEAEIAFEKKVSELCKDIKKTCLGNRKMEGNASTIPSTSSKATSMDIVMPCNLTDMMSSSPNNSLTATTDLLAIAGPSTSQDMTATNCATGQSMRGERRKKMFRKRRDTVVPKCFDTAVERKIMKLTDEIDQIDAILAKEINKKNVYYKKGYKVTHQILENLKKEKEYQK</sequence>
<feature type="compositionally biased region" description="Basic and acidic residues" evidence="1">
    <location>
        <begin position="1"/>
        <end position="10"/>
    </location>
</feature>
<evidence type="ECO:0000256" key="1">
    <source>
        <dbReference type="SAM" id="MobiDB-lite"/>
    </source>
</evidence>